<keyword evidence="2" id="KW-0812">Transmembrane</keyword>
<organism evidence="3 4">
    <name type="scientific">Trypanosoma cruzi</name>
    <dbReference type="NCBI Taxonomy" id="5693"/>
    <lineage>
        <taxon>Eukaryota</taxon>
        <taxon>Discoba</taxon>
        <taxon>Euglenozoa</taxon>
        <taxon>Kinetoplastea</taxon>
        <taxon>Metakinetoplastina</taxon>
        <taxon>Trypanosomatida</taxon>
        <taxon>Trypanosomatidae</taxon>
        <taxon>Trypanosoma</taxon>
        <taxon>Schizotrypanum</taxon>
    </lineage>
</organism>
<feature type="transmembrane region" description="Helical" evidence="2">
    <location>
        <begin position="254"/>
        <end position="276"/>
    </location>
</feature>
<evidence type="ECO:0000256" key="2">
    <source>
        <dbReference type="SAM" id="Phobius"/>
    </source>
</evidence>
<evidence type="ECO:0008006" key="5">
    <source>
        <dbReference type="Google" id="ProtNLM"/>
    </source>
</evidence>
<gene>
    <name evidence="3" type="ORF">ECC02_001645</name>
</gene>
<keyword evidence="2" id="KW-1133">Transmembrane helix</keyword>
<dbReference type="Proteomes" id="UP000583944">
    <property type="component" value="Unassembled WGS sequence"/>
</dbReference>
<evidence type="ECO:0000313" key="4">
    <source>
        <dbReference type="Proteomes" id="UP000583944"/>
    </source>
</evidence>
<dbReference type="AlphaFoldDB" id="A0A7J6YFP2"/>
<protein>
    <recommendedName>
        <fullName evidence="5">Transmembrane protein</fullName>
    </recommendedName>
</protein>
<evidence type="ECO:0000313" key="3">
    <source>
        <dbReference type="EMBL" id="KAF5225100.1"/>
    </source>
</evidence>
<keyword evidence="2" id="KW-0472">Membrane</keyword>
<accession>A0A7J6YFP2</accession>
<feature type="region of interest" description="Disordered" evidence="1">
    <location>
        <begin position="144"/>
        <end position="167"/>
    </location>
</feature>
<reference evidence="3 4" key="1">
    <citation type="journal article" date="2019" name="Genome Biol. Evol.">
        <title>Nanopore Sequencing Significantly Improves Genome Assembly of the Protozoan Parasite Trypanosoma cruzi.</title>
        <authorList>
            <person name="Diaz-Viraque F."/>
            <person name="Pita S."/>
            <person name="Greif G."/>
            <person name="de Souza R.C.M."/>
            <person name="Iraola G."/>
            <person name="Robello C."/>
        </authorList>
    </citation>
    <scope>NUCLEOTIDE SEQUENCE [LARGE SCALE GENOMIC DNA]</scope>
    <source>
        <strain evidence="3 4">Berenice</strain>
    </source>
</reference>
<proteinExistence type="predicted"/>
<name>A0A7J6YFP2_TRYCR</name>
<sequence length="394" mass="42044">MPQRKLKGTRSASASPVTADTADGWVIVGGSEKLLPTPAASGDFSSARDTKIQCAEGKRIHLQSTEQAVNKPINRTDNSAHVSSLRNLDVRWNEAHSTSSLFSDEHSVNCDFLLRDRTRSSTTAAEEILSQQFEDNVYLSIPSPVPTPAAPSKGETLSPTADARNGSNDNSTSFGSFLTFFSNIGRCNLVNICSPMWKTYWGVFCSTIPLSNAAVYYCVFAAAAVFVVQFGSSVTQRASEENGRCSLFGLASRASPLVCVIMVTVGPLLCIGVKLFEVLFPDAEAAVPQSSEGRSEAEGQENEEVFLVPLKFALSSFLTFILLTEKNGGSSNVKGGVFDDHDGSSTVDDQKEIAVDGKTDTKPGSVEKHIRMSSLLLLGVGGGALSQYVIVSCS</sequence>
<dbReference type="VEuPathDB" id="TriTrypDB:BCY84_15332"/>
<feature type="transmembrane region" description="Helical" evidence="2">
    <location>
        <begin position="214"/>
        <end position="234"/>
    </location>
</feature>
<dbReference type="EMBL" id="JABDHM010000008">
    <property type="protein sequence ID" value="KAF5225100.1"/>
    <property type="molecule type" value="Genomic_DNA"/>
</dbReference>
<feature type="compositionally biased region" description="Polar residues" evidence="1">
    <location>
        <begin position="155"/>
        <end position="167"/>
    </location>
</feature>
<dbReference type="VEuPathDB" id="TriTrypDB:ECC02_001645"/>
<evidence type="ECO:0000256" key="1">
    <source>
        <dbReference type="SAM" id="MobiDB-lite"/>
    </source>
</evidence>
<comment type="caution">
    <text evidence="3">The sequence shown here is derived from an EMBL/GenBank/DDBJ whole genome shotgun (WGS) entry which is preliminary data.</text>
</comment>